<protein>
    <submittedName>
        <fullName evidence="1">Uncharacterized protein</fullName>
    </submittedName>
</protein>
<organism evidence="1 2">
    <name type="scientific">Pseudoduganella namucuonensis</name>
    <dbReference type="NCBI Taxonomy" id="1035707"/>
    <lineage>
        <taxon>Bacteria</taxon>
        <taxon>Pseudomonadati</taxon>
        <taxon>Pseudomonadota</taxon>
        <taxon>Betaproteobacteria</taxon>
        <taxon>Burkholderiales</taxon>
        <taxon>Oxalobacteraceae</taxon>
        <taxon>Telluria group</taxon>
        <taxon>Pseudoduganella</taxon>
    </lineage>
</organism>
<dbReference type="RefSeq" id="WP_143133269.1">
    <property type="nucleotide sequence ID" value="NZ_FPBO01000023.1"/>
</dbReference>
<keyword evidence="2" id="KW-1185">Reference proteome</keyword>
<dbReference type="Proteomes" id="UP000199391">
    <property type="component" value="Unassembled WGS sequence"/>
</dbReference>
<gene>
    <name evidence="1" type="ORF">SAMN05216552_102343</name>
</gene>
<dbReference type="STRING" id="1035707.SAMN05216552_102343"/>
<dbReference type="EMBL" id="FPBO01000023">
    <property type="protein sequence ID" value="SFV04743.1"/>
    <property type="molecule type" value="Genomic_DNA"/>
</dbReference>
<accession>A0A1I7L4S4</accession>
<proteinExistence type="predicted"/>
<evidence type="ECO:0000313" key="2">
    <source>
        <dbReference type="Proteomes" id="UP000199391"/>
    </source>
</evidence>
<reference evidence="2" key="1">
    <citation type="submission" date="2016-10" db="EMBL/GenBank/DDBJ databases">
        <authorList>
            <person name="Varghese N."/>
            <person name="Submissions S."/>
        </authorList>
    </citation>
    <scope>NUCLEOTIDE SEQUENCE [LARGE SCALE GENOMIC DNA]</scope>
    <source>
        <strain evidence="2">CGMCC 1.11014</strain>
    </source>
</reference>
<sequence>MALIIPTPDEVNALFRAALSSDLFGNPGIASRTEMLAILHEVRAWASANSVTAQAILSVVTNAEQDVYLVGMKGGGYTCFSSDDPAPGKGVVYFNFDARFEIKQEGKANAPLHNYIAFLHEMGHAKQWIETPEFFNGSLQNKPDFAKVIKTAAQNMAMRTGNCSFGDAGRALKLQNLRLTKPTWSVRIENDNLMRHEWPMCDESGHVRRAYTDLVML</sequence>
<name>A0A1I7L4S4_9BURK</name>
<dbReference type="AlphaFoldDB" id="A0A1I7L4S4"/>
<evidence type="ECO:0000313" key="1">
    <source>
        <dbReference type="EMBL" id="SFV04743.1"/>
    </source>
</evidence>